<dbReference type="InterPro" id="IPR027417">
    <property type="entry name" value="P-loop_NTPase"/>
</dbReference>
<dbReference type="PROSITE" id="PS00211">
    <property type="entry name" value="ABC_TRANSPORTER_1"/>
    <property type="match status" value="1"/>
</dbReference>
<dbReference type="InterPro" id="IPR003439">
    <property type="entry name" value="ABC_transporter-like_ATP-bd"/>
</dbReference>
<dbReference type="OrthoDB" id="39350at2"/>
<keyword evidence="4 7" id="KW-0067">ATP-binding</keyword>
<keyword evidence="1" id="KW-0813">Transport</keyword>
<gene>
    <name evidence="7" type="ORF">E6C64_15770</name>
</gene>
<dbReference type="PANTHER" id="PTHR43790">
    <property type="entry name" value="CARBOHYDRATE TRANSPORT ATP-BINDING PROTEIN MG119-RELATED"/>
    <property type="match status" value="1"/>
</dbReference>
<feature type="region of interest" description="Disordered" evidence="5">
    <location>
        <begin position="502"/>
        <end position="522"/>
    </location>
</feature>
<dbReference type="SUPFAM" id="SSF52540">
    <property type="entry name" value="P-loop containing nucleoside triphosphate hydrolases"/>
    <property type="match status" value="2"/>
</dbReference>
<keyword evidence="3" id="KW-0547">Nucleotide-binding</keyword>
<keyword evidence="2" id="KW-0677">Repeat</keyword>
<accession>A0A4S4FJR6</accession>
<evidence type="ECO:0000256" key="3">
    <source>
        <dbReference type="ARBA" id="ARBA00022741"/>
    </source>
</evidence>
<dbReference type="RefSeq" id="WP_136428500.1">
    <property type="nucleotide sequence ID" value="NZ_SSSM01000005.1"/>
</dbReference>
<dbReference type="CDD" id="cd03215">
    <property type="entry name" value="ABC_Carb_Monos_II"/>
    <property type="match status" value="1"/>
</dbReference>
<dbReference type="AlphaFoldDB" id="A0A4S4FJR6"/>
<evidence type="ECO:0000256" key="4">
    <source>
        <dbReference type="ARBA" id="ARBA00022840"/>
    </source>
</evidence>
<dbReference type="PANTHER" id="PTHR43790:SF9">
    <property type="entry name" value="GALACTOFURANOSE TRANSPORTER ATP-BINDING PROTEIN YTFR"/>
    <property type="match status" value="1"/>
</dbReference>
<dbReference type="EMBL" id="SSSM01000005">
    <property type="protein sequence ID" value="THG30092.1"/>
    <property type="molecule type" value="Genomic_DNA"/>
</dbReference>
<dbReference type="GO" id="GO:0005524">
    <property type="term" value="F:ATP binding"/>
    <property type="evidence" value="ECO:0007669"/>
    <property type="project" value="UniProtKB-KW"/>
</dbReference>
<dbReference type="Pfam" id="PF00005">
    <property type="entry name" value="ABC_tran"/>
    <property type="match status" value="2"/>
</dbReference>
<keyword evidence="8" id="KW-1185">Reference proteome</keyword>
<dbReference type="InterPro" id="IPR003593">
    <property type="entry name" value="AAA+_ATPase"/>
</dbReference>
<proteinExistence type="predicted"/>
<feature type="domain" description="ABC transporter" evidence="6">
    <location>
        <begin position="261"/>
        <end position="504"/>
    </location>
</feature>
<comment type="caution">
    <text evidence="7">The sequence shown here is derived from an EMBL/GenBank/DDBJ whole genome shotgun (WGS) entry which is preliminary data.</text>
</comment>
<dbReference type="PROSITE" id="PS50893">
    <property type="entry name" value="ABC_TRANSPORTER_2"/>
    <property type="match status" value="2"/>
</dbReference>
<dbReference type="SMART" id="SM00382">
    <property type="entry name" value="AAA"/>
    <property type="match status" value="2"/>
</dbReference>
<protein>
    <submittedName>
        <fullName evidence="7">Sugar ABC transporter ATP-binding protein</fullName>
    </submittedName>
</protein>
<name>A0A4S4FJR6_9MICO</name>
<dbReference type="CDD" id="cd03216">
    <property type="entry name" value="ABC_Carb_Monos_I"/>
    <property type="match status" value="1"/>
</dbReference>
<organism evidence="7 8">
    <name type="scientific">Naasia lichenicola</name>
    <dbReference type="NCBI Taxonomy" id="2565933"/>
    <lineage>
        <taxon>Bacteria</taxon>
        <taxon>Bacillati</taxon>
        <taxon>Actinomycetota</taxon>
        <taxon>Actinomycetes</taxon>
        <taxon>Micrococcales</taxon>
        <taxon>Microbacteriaceae</taxon>
        <taxon>Naasia</taxon>
    </lineage>
</organism>
<evidence type="ECO:0000313" key="8">
    <source>
        <dbReference type="Proteomes" id="UP000309133"/>
    </source>
</evidence>
<dbReference type="InterPro" id="IPR050107">
    <property type="entry name" value="ABC_carbohydrate_import_ATPase"/>
</dbReference>
<sequence>MTITPPASEAAEAQPLMQAAGIVKDFPGLRALDDVSLRVQGGEIVALVGHNGSGKSTLVKILAGVYTADQGSVEFDGVGDQAARLHIIHQDLGLVAELSTVENLGLGAVPGVHGFAPTRGRAERSHALSLIARFGEAFDIGIPVGRLAPAQRAIVAIARALDGWVHPRNVLILDEPSEALHASEVDVLFSAMRRVAADGAGVVFISHRLDEVLEIADRVVVLRDGRVVADVAGAGLDHDALVEFVTGASAEESVAPVRTLQRGEQMVDIRGLSGVGVRRIDIGIRAGEVVGVAGVLGSGRDILPSLVFGSLPSTAERFDIAGHEYSARSPGESVRRGLAFVPGDRVRFGGIRSMSARENITLPDLRAVTGPFGSIRVRAELRLSHDLLDRYDVRPARVEQAFAQFSGGNQQKIVFAKWLRNDPRVLILEEPTQGVDIGAKQAIYAEIDGAAQRGAAVLVCSSDAKELVRLCDRVIVMRDGVAVAELTGAQLTETDLVRHGYGLADSVSPSTNPRTARDGEHR</sequence>
<dbReference type="Gene3D" id="3.40.50.300">
    <property type="entry name" value="P-loop containing nucleotide triphosphate hydrolases"/>
    <property type="match status" value="2"/>
</dbReference>
<evidence type="ECO:0000259" key="6">
    <source>
        <dbReference type="PROSITE" id="PS50893"/>
    </source>
</evidence>
<dbReference type="Proteomes" id="UP000309133">
    <property type="component" value="Unassembled WGS sequence"/>
</dbReference>
<evidence type="ECO:0000256" key="5">
    <source>
        <dbReference type="SAM" id="MobiDB-lite"/>
    </source>
</evidence>
<evidence type="ECO:0000256" key="2">
    <source>
        <dbReference type="ARBA" id="ARBA00022737"/>
    </source>
</evidence>
<reference evidence="7 8" key="1">
    <citation type="submission" date="2019-04" db="EMBL/GenBank/DDBJ databases">
        <authorList>
            <person name="Jiang L."/>
        </authorList>
    </citation>
    <scope>NUCLEOTIDE SEQUENCE [LARGE SCALE GENOMIC DNA]</scope>
    <source>
        <strain evidence="7 8">YIM 131853</strain>
    </source>
</reference>
<dbReference type="GO" id="GO:0016887">
    <property type="term" value="F:ATP hydrolysis activity"/>
    <property type="evidence" value="ECO:0007669"/>
    <property type="project" value="InterPro"/>
</dbReference>
<evidence type="ECO:0000313" key="7">
    <source>
        <dbReference type="EMBL" id="THG30092.1"/>
    </source>
</evidence>
<evidence type="ECO:0000256" key="1">
    <source>
        <dbReference type="ARBA" id="ARBA00022448"/>
    </source>
</evidence>
<dbReference type="InterPro" id="IPR017871">
    <property type="entry name" value="ABC_transporter-like_CS"/>
</dbReference>
<feature type="domain" description="ABC transporter" evidence="6">
    <location>
        <begin position="17"/>
        <end position="249"/>
    </location>
</feature>